<reference evidence="18 19" key="1">
    <citation type="submission" date="2025-04" db="UniProtKB">
        <authorList>
            <consortium name="RefSeq"/>
        </authorList>
    </citation>
    <scope>IDENTIFICATION</scope>
    <source>
        <tissue evidence="18 19">Whole body</tissue>
    </source>
</reference>
<dbReference type="CDD" id="cd18718">
    <property type="entry name" value="PIN_PRORP"/>
    <property type="match status" value="1"/>
</dbReference>
<evidence type="ECO:0000256" key="15">
    <source>
        <dbReference type="ARBA" id="ARBA00044559"/>
    </source>
</evidence>
<dbReference type="GeneID" id="112463854"/>
<dbReference type="GO" id="GO:0030678">
    <property type="term" value="C:mitochondrial ribonuclease P complex"/>
    <property type="evidence" value="ECO:0007669"/>
    <property type="project" value="TreeGrafter"/>
</dbReference>
<keyword evidence="13" id="KW-0496">Mitochondrion</keyword>
<dbReference type="CTD" id="31568"/>
<comment type="cofactor">
    <cofactor evidence="2">
        <name>Mg(2+)</name>
        <dbReference type="ChEBI" id="CHEBI:18420"/>
    </cofactor>
</comment>
<dbReference type="InterPro" id="IPR011990">
    <property type="entry name" value="TPR-like_helical_dom_sf"/>
</dbReference>
<dbReference type="PANTHER" id="PTHR13547">
    <property type="match status" value="1"/>
</dbReference>
<dbReference type="GO" id="GO:0004526">
    <property type="term" value="F:ribonuclease P activity"/>
    <property type="evidence" value="ECO:0007669"/>
    <property type="project" value="UniProtKB-EC"/>
</dbReference>
<dbReference type="EC" id="3.1.26.5" evidence="5"/>
<evidence type="ECO:0000256" key="11">
    <source>
        <dbReference type="ARBA" id="ARBA00022842"/>
    </source>
</evidence>
<dbReference type="RefSeq" id="XP_024886255.1">
    <property type="nucleotide sequence ID" value="XM_025030487.1"/>
</dbReference>
<dbReference type="GO" id="GO:0046872">
    <property type="term" value="F:metal ion binding"/>
    <property type="evidence" value="ECO:0007669"/>
    <property type="project" value="UniProtKB-KW"/>
</dbReference>
<dbReference type="RefSeq" id="XP_024886254.1">
    <property type="nucleotide sequence ID" value="XM_025030486.1"/>
</dbReference>
<organism evidence="17 19">
    <name type="scientific">Temnothorax curvispinosus</name>
    <dbReference type="NCBI Taxonomy" id="300111"/>
    <lineage>
        <taxon>Eukaryota</taxon>
        <taxon>Metazoa</taxon>
        <taxon>Ecdysozoa</taxon>
        <taxon>Arthropoda</taxon>
        <taxon>Hexapoda</taxon>
        <taxon>Insecta</taxon>
        <taxon>Pterygota</taxon>
        <taxon>Neoptera</taxon>
        <taxon>Endopterygota</taxon>
        <taxon>Hymenoptera</taxon>
        <taxon>Apocrita</taxon>
        <taxon>Aculeata</taxon>
        <taxon>Formicoidea</taxon>
        <taxon>Formicidae</taxon>
        <taxon>Myrmicinae</taxon>
        <taxon>Temnothorax</taxon>
    </lineage>
</organism>
<dbReference type="Proteomes" id="UP000504618">
    <property type="component" value="Unplaced"/>
</dbReference>
<gene>
    <name evidence="18 19" type="primary">LOC112463854</name>
</gene>
<dbReference type="Gene3D" id="1.25.40.10">
    <property type="entry name" value="Tetratricopeptide repeat domain"/>
    <property type="match status" value="1"/>
</dbReference>
<keyword evidence="17" id="KW-1185">Reference proteome</keyword>
<accession>A0A6J1R079</accession>
<evidence type="ECO:0000256" key="9">
    <source>
        <dbReference type="ARBA" id="ARBA00022801"/>
    </source>
</evidence>
<keyword evidence="11" id="KW-0460">Magnesium</keyword>
<evidence type="ECO:0000313" key="17">
    <source>
        <dbReference type="Proteomes" id="UP000504618"/>
    </source>
</evidence>
<evidence type="ECO:0000256" key="14">
    <source>
        <dbReference type="ARBA" id="ARBA00044536"/>
    </source>
</evidence>
<dbReference type="GO" id="GO:0097745">
    <property type="term" value="P:mitochondrial tRNA 5'-end processing"/>
    <property type="evidence" value="ECO:0007669"/>
    <property type="project" value="TreeGrafter"/>
</dbReference>
<dbReference type="OrthoDB" id="46913at2759"/>
<evidence type="ECO:0000259" key="16">
    <source>
        <dbReference type="Pfam" id="PF16953"/>
    </source>
</evidence>
<evidence type="ECO:0000256" key="2">
    <source>
        <dbReference type="ARBA" id="ARBA00001946"/>
    </source>
</evidence>
<dbReference type="AlphaFoldDB" id="A0A6J1R079"/>
<evidence type="ECO:0000256" key="13">
    <source>
        <dbReference type="ARBA" id="ARBA00023128"/>
    </source>
</evidence>
<evidence type="ECO:0000313" key="19">
    <source>
        <dbReference type="RefSeq" id="XP_024886255.1"/>
    </source>
</evidence>
<evidence type="ECO:0000256" key="7">
    <source>
        <dbReference type="ARBA" id="ARBA00022722"/>
    </source>
</evidence>
<evidence type="ECO:0000256" key="4">
    <source>
        <dbReference type="ARBA" id="ARBA00007626"/>
    </source>
</evidence>
<proteinExistence type="inferred from homology"/>
<dbReference type="Gene3D" id="3.40.50.11980">
    <property type="match status" value="1"/>
</dbReference>
<evidence type="ECO:0000313" key="18">
    <source>
        <dbReference type="RefSeq" id="XP_024886254.1"/>
    </source>
</evidence>
<feature type="domain" description="PRORP" evidence="16">
    <location>
        <begin position="286"/>
        <end position="514"/>
    </location>
</feature>
<comment type="similarity">
    <text evidence="4">Belongs to the PPR family. P subfamily.</text>
</comment>
<sequence length="521" mass="61431">MTLLYKISQPLWSQFCKFHKRTYMLSKQIYNAKKLISLNAFIRENADIYERMTENLSTVEWKNIREEVLQKNQQVTPATIDSTIIDMCLKDSYVDNAIAYFKFLRENNYPLNMAVIGKYLRLYVLKQNSLTDADKMEIVETYNALRQKHPYLDSFTAEDCIMSLCLTDEWETTHEIIEMLKLTSLPGTTIYSALASAAFRNGKPDVAWKALSNITQRKMIPQNNVYISHLQYCQLEDTKTFNSRMEEMFNFWANYGITPSDKIISTYADTASKNGWSTELVTISRKTGHCRHCGYSLPEITFSEKEFQELAKSVIDRVIIGSDIYRKTNPKELLNFKKFVEHTRPYDIVIDGLNLTYTQSKSLPKLLWLTNVVEYFSKYRKKMLVLTRKHQRKLSVFKQVERHAHVFLIDDLSADDPYILYATMASGINAMFVSLDLMRQHKHSLRDNHLQQTFRKWQYSHQYLIKPSKTGIRIQEPFPCMPFVQKIDNCWHLPYISEDLTYVESYEFPNKWYCLKRNEKK</sequence>
<keyword evidence="12" id="KW-0809">Transit peptide</keyword>
<keyword evidence="7" id="KW-0540">Nuclease</keyword>
<evidence type="ECO:0000256" key="8">
    <source>
        <dbReference type="ARBA" id="ARBA00022723"/>
    </source>
</evidence>
<dbReference type="Pfam" id="PF16953">
    <property type="entry name" value="PRORP"/>
    <property type="match status" value="1"/>
</dbReference>
<evidence type="ECO:0000256" key="12">
    <source>
        <dbReference type="ARBA" id="ARBA00022946"/>
    </source>
</evidence>
<keyword evidence="6" id="KW-0819">tRNA processing</keyword>
<name>A0A6J1R079_9HYME</name>
<dbReference type="InterPro" id="IPR033495">
    <property type="entry name" value="MRPP3_PIN_dom"/>
</dbReference>
<dbReference type="GO" id="GO:0001682">
    <property type="term" value="P:tRNA 5'-leader removal"/>
    <property type="evidence" value="ECO:0007669"/>
    <property type="project" value="TreeGrafter"/>
</dbReference>
<keyword evidence="10" id="KW-0862">Zinc</keyword>
<dbReference type="PANTHER" id="PTHR13547:SF1">
    <property type="entry name" value="MITOCHONDRIAL RIBONUCLEASE P CATALYTIC SUBUNIT"/>
    <property type="match status" value="1"/>
</dbReference>
<evidence type="ECO:0000256" key="6">
    <source>
        <dbReference type="ARBA" id="ARBA00022694"/>
    </source>
</evidence>
<keyword evidence="9" id="KW-0378">Hydrolase</keyword>
<dbReference type="InterPro" id="IPR031595">
    <property type="entry name" value="PRORP_C"/>
</dbReference>
<evidence type="ECO:0000256" key="10">
    <source>
        <dbReference type="ARBA" id="ARBA00022833"/>
    </source>
</evidence>
<evidence type="ECO:0000256" key="1">
    <source>
        <dbReference type="ARBA" id="ARBA00000928"/>
    </source>
</evidence>
<evidence type="ECO:0000256" key="5">
    <source>
        <dbReference type="ARBA" id="ARBA00012179"/>
    </source>
</evidence>
<comment type="subcellular location">
    <subcellularLocation>
        <location evidence="3">Mitochondrion</location>
    </subcellularLocation>
</comment>
<keyword evidence="8" id="KW-0479">Metal-binding</keyword>
<evidence type="ECO:0000256" key="3">
    <source>
        <dbReference type="ARBA" id="ARBA00004173"/>
    </source>
</evidence>
<comment type="catalytic activity">
    <reaction evidence="1">
        <text>Endonucleolytic cleavage of RNA, removing 5'-extranucleotides from tRNA precursor.</text>
        <dbReference type="EC" id="3.1.26.5"/>
    </reaction>
</comment>
<protein>
    <recommendedName>
        <fullName evidence="14">Mitochondrial ribonuclease P catalytic subunit</fullName>
        <ecNumber evidence="5">3.1.26.5</ecNumber>
    </recommendedName>
    <alternativeName>
        <fullName evidence="15">Mitochondrial ribonuclease P protein 3</fullName>
    </alternativeName>
</protein>